<evidence type="ECO:0000256" key="1">
    <source>
        <dbReference type="SAM" id="MobiDB-lite"/>
    </source>
</evidence>
<feature type="compositionally biased region" description="Gly residues" evidence="1">
    <location>
        <begin position="241"/>
        <end position="256"/>
    </location>
</feature>
<organism evidence="5 6">
    <name type="scientific">Parerythrobacter jejuensis</name>
    <dbReference type="NCBI Taxonomy" id="795812"/>
    <lineage>
        <taxon>Bacteria</taxon>
        <taxon>Pseudomonadati</taxon>
        <taxon>Pseudomonadota</taxon>
        <taxon>Alphaproteobacteria</taxon>
        <taxon>Sphingomonadales</taxon>
        <taxon>Erythrobacteraceae</taxon>
        <taxon>Parerythrobacter</taxon>
    </lineage>
</organism>
<protein>
    <submittedName>
        <fullName evidence="5">Methanol dehydrogenase</fullName>
    </submittedName>
</protein>
<dbReference type="OrthoDB" id="9810918at2"/>
<feature type="transmembrane region" description="Helical" evidence="2">
    <location>
        <begin position="188"/>
        <end position="206"/>
    </location>
</feature>
<proteinExistence type="predicted"/>
<feature type="compositionally biased region" description="Low complexity" evidence="1">
    <location>
        <begin position="231"/>
        <end position="240"/>
    </location>
</feature>
<evidence type="ECO:0000256" key="3">
    <source>
        <dbReference type="SAM" id="SignalP"/>
    </source>
</evidence>
<keyword evidence="2" id="KW-0472">Membrane</keyword>
<keyword evidence="2" id="KW-0812">Transmembrane</keyword>
<dbReference type="PANTHER" id="PTHR30373:SF2">
    <property type="entry name" value="UPF0603 PROTEIN YGCG"/>
    <property type="match status" value="1"/>
</dbReference>
<comment type="caution">
    <text evidence="5">The sequence shown here is derived from an EMBL/GenBank/DDBJ whole genome shotgun (WGS) entry which is preliminary data.</text>
</comment>
<sequence>MASVRQLLRMIFATCVLVASPLAAQDFPELTGRIVDQAGLLDEKNTTNLTEKLRKLEETTTRQLVVATVNDLEGYDIADYGNRLARHWQLGRGANDNAEKDNGVLLLVAPNERRVRIEVGYGLEGVITDALASHIIQESIAPKFRQGNMRGGIVSGVYQIAKQLELPPEEAQGALEDLASEKLWDDGGLVFVVALVLVIGIWIGLFGGRGKGRGKRVSSWNYTSSSRRSRSSSSRSSSSFRGGGGSFGGGGASGGW</sequence>
<evidence type="ECO:0000256" key="2">
    <source>
        <dbReference type="SAM" id="Phobius"/>
    </source>
</evidence>
<evidence type="ECO:0000313" key="6">
    <source>
        <dbReference type="Proteomes" id="UP000446786"/>
    </source>
</evidence>
<dbReference type="PANTHER" id="PTHR30373">
    <property type="entry name" value="UPF0603 PROTEIN YGCG"/>
    <property type="match status" value="1"/>
</dbReference>
<gene>
    <name evidence="5" type="ORF">GRI94_13840</name>
</gene>
<feature type="region of interest" description="Disordered" evidence="1">
    <location>
        <begin position="210"/>
        <end position="256"/>
    </location>
</feature>
<keyword evidence="6" id="KW-1185">Reference proteome</keyword>
<evidence type="ECO:0000313" key="5">
    <source>
        <dbReference type="EMBL" id="MXP32907.1"/>
    </source>
</evidence>
<dbReference type="EMBL" id="WTYE01000001">
    <property type="protein sequence ID" value="MXP32907.1"/>
    <property type="molecule type" value="Genomic_DNA"/>
</dbReference>
<feature type="chain" id="PRO_5033004559" evidence="3">
    <location>
        <begin position="25"/>
        <end position="256"/>
    </location>
</feature>
<dbReference type="Proteomes" id="UP000446786">
    <property type="component" value="Unassembled WGS sequence"/>
</dbReference>
<feature type="signal peptide" evidence="3">
    <location>
        <begin position="1"/>
        <end position="24"/>
    </location>
</feature>
<evidence type="ECO:0000259" key="4">
    <source>
        <dbReference type="Pfam" id="PF04536"/>
    </source>
</evidence>
<dbReference type="InterPro" id="IPR007621">
    <property type="entry name" value="TPM_dom"/>
</dbReference>
<accession>A0A845AUC4</accession>
<dbReference type="Pfam" id="PF04536">
    <property type="entry name" value="TPM_phosphatase"/>
    <property type="match status" value="1"/>
</dbReference>
<dbReference type="AlphaFoldDB" id="A0A845AUC4"/>
<dbReference type="Gene3D" id="3.10.310.50">
    <property type="match status" value="1"/>
</dbReference>
<reference evidence="5 6" key="1">
    <citation type="submission" date="2019-12" db="EMBL/GenBank/DDBJ databases">
        <title>Genomic-based taxomic classification of the family Erythrobacteraceae.</title>
        <authorList>
            <person name="Xu L."/>
        </authorList>
    </citation>
    <scope>NUCLEOTIDE SEQUENCE [LARGE SCALE GENOMIC DNA]</scope>
    <source>
        <strain evidence="5 6">JCM 16677</strain>
    </source>
</reference>
<keyword evidence="3" id="KW-0732">Signal</keyword>
<name>A0A845AUC4_9SPHN</name>
<feature type="domain" description="TPM" evidence="4">
    <location>
        <begin position="34"/>
        <end position="162"/>
    </location>
</feature>
<keyword evidence="2" id="KW-1133">Transmembrane helix</keyword>